<organism evidence="1 2">
    <name type="scientific">Pistacia atlantica</name>
    <dbReference type="NCBI Taxonomy" id="434234"/>
    <lineage>
        <taxon>Eukaryota</taxon>
        <taxon>Viridiplantae</taxon>
        <taxon>Streptophyta</taxon>
        <taxon>Embryophyta</taxon>
        <taxon>Tracheophyta</taxon>
        <taxon>Spermatophyta</taxon>
        <taxon>Magnoliopsida</taxon>
        <taxon>eudicotyledons</taxon>
        <taxon>Gunneridae</taxon>
        <taxon>Pentapetalae</taxon>
        <taxon>rosids</taxon>
        <taxon>malvids</taxon>
        <taxon>Sapindales</taxon>
        <taxon>Anacardiaceae</taxon>
        <taxon>Pistacia</taxon>
    </lineage>
</organism>
<evidence type="ECO:0000313" key="1">
    <source>
        <dbReference type="EMBL" id="KAJ0083262.1"/>
    </source>
</evidence>
<comment type="caution">
    <text evidence="1">The sequence shown here is derived from an EMBL/GenBank/DDBJ whole genome shotgun (WGS) entry which is preliminary data.</text>
</comment>
<gene>
    <name evidence="1" type="ORF">Patl1_29971</name>
</gene>
<dbReference type="Proteomes" id="UP001164250">
    <property type="component" value="Chromosome 11"/>
</dbReference>
<name>A0ACC1A8W8_9ROSI</name>
<sequence>MFFFYLLFCVWKQWTSHNSFRLLFVVLVLNFTPSFGTTMLAFFAPNE</sequence>
<protein>
    <submittedName>
        <fullName evidence="1">Uncharacterized protein</fullName>
    </submittedName>
</protein>
<accession>A0ACC1A8W8</accession>
<reference evidence="2" key="1">
    <citation type="journal article" date="2023" name="G3 (Bethesda)">
        <title>Genome assembly and association tests identify interacting loci associated with vigor, precocity, and sex in interspecific pistachio rootstocks.</title>
        <authorList>
            <person name="Palmer W."/>
            <person name="Jacygrad E."/>
            <person name="Sagayaradj S."/>
            <person name="Cavanaugh K."/>
            <person name="Han R."/>
            <person name="Bertier L."/>
            <person name="Beede B."/>
            <person name="Kafkas S."/>
            <person name="Golino D."/>
            <person name="Preece J."/>
            <person name="Michelmore R."/>
        </authorList>
    </citation>
    <scope>NUCLEOTIDE SEQUENCE [LARGE SCALE GENOMIC DNA]</scope>
</reference>
<keyword evidence="2" id="KW-1185">Reference proteome</keyword>
<evidence type="ECO:0000313" key="2">
    <source>
        <dbReference type="Proteomes" id="UP001164250"/>
    </source>
</evidence>
<proteinExistence type="predicted"/>
<dbReference type="EMBL" id="CM047907">
    <property type="protein sequence ID" value="KAJ0083262.1"/>
    <property type="molecule type" value="Genomic_DNA"/>
</dbReference>